<name>A0ABD3A8A2_9GENT</name>
<reference evidence="1 2" key="1">
    <citation type="submission" date="2024-11" db="EMBL/GenBank/DDBJ databases">
        <title>A near-complete genome assembly of Cinchona calisaya.</title>
        <authorList>
            <person name="Lian D.C."/>
            <person name="Zhao X.W."/>
            <person name="Wei L."/>
        </authorList>
    </citation>
    <scope>NUCLEOTIDE SEQUENCE [LARGE SCALE GENOMIC DNA]</scope>
    <source>
        <tissue evidence="1">Nenye</tissue>
    </source>
</reference>
<dbReference type="EMBL" id="JBJUIK010000005">
    <property type="protein sequence ID" value="KAL3527952.1"/>
    <property type="molecule type" value="Genomic_DNA"/>
</dbReference>
<proteinExistence type="predicted"/>
<keyword evidence="2" id="KW-1185">Reference proteome</keyword>
<evidence type="ECO:0000313" key="1">
    <source>
        <dbReference type="EMBL" id="KAL3527952.1"/>
    </source>
</evidence>
<dbReference type="AlphaFoldDB" id="A0ABD3A8A2"/>
<evidence type="ECO:0000313" key="2">
    <source>
        <dbReference type="Proteomes" id="UP001630127"/>
    </source>
</evidence>
<comment type="caution">
    <text evidence="1">The sequence shown here is derived from an EMBL/GenBank/DDBJ whole genome shotgun (WGS) entry which is preliminary data.</text>
</comment>
<accession>A0ABD3A8A2</accession>
<sequence>MILYFDGSFSTFTKALRSSSGNCMASLKLSHIGNPFTMYTTRSFSSMVLDNFSTARAMGANCFSIDDAPIIACIYNGEVYDAWNNVESNYFYSFAGDFKRDPVLKSASEAYGDLSCETSLDMKSSEIEANFLDLEPSFFLALG</sequence>
<gene>
    <name evidence="1" type="ORF">ACH5RR_012608</name>
</gene>
<organism evidence="1 2">
    <name type="scientific">Cinchona calisaya</name>
    <dbReference type="NCBI Taxonomy" id="153742"/>
    <lineage>
        <taxon>Eukaryota</taxon>
        <taxon>Viridiplantae</taxon>
        <taxon>Streptophyta</taxon>
        <taxon>Embryophyta</taxon>
        <taxon>Tracheophyta</taxon>
        <taxon>Spermatophyta</taxon>
        <taxon>Magnoliopsida</taxon>
        <taxon>eudicotyledons</taxon>
        <taxon>Gunneridae</taxon>
        <taxon>Pentapetalae</taxon>
        <taxon>asterids</taxon>
        <taxon>lamiids</taxon>
        <taxon>Gentianales</taxon>
        <taxon>Rubiaceae</taxon>
        <taxon>Cinchonoideae</taxon>
        <taxon>Cinchoneae</taxon>
        <taxon>Cinchona</taxon>
    </lineage>
</organism>
<dbReference type="Proteomes" id="UP001630127">
    <property type="component" value="Unassembled WGS sequence"/>
</dbReference>
<protein>
    <submittedName>
        <fullName evidence="1">Uncharacterized protein</fullName>
    </submittedName>
</protein>